<sequence length="247" mass="27156">MPATHHSSAPPTRRTSPGAPPPADEATAVGRIPVLDVRPLIQQGRRPAKAVTGESFEVTATVFREGHDAVAANVVLKDPKGRPGPWTPMRELAPGTDRWGASVTVDGKPGRWTYQVEAWGDPVTTWRHHAQIKIPAGIDTDLVLEEGARLYERAAAGVPKAKKREILLTAVAALRDEERPAPWRLAAALTPEIDKVLARYPLRELVTVSEPLPLLVERERALYGSWYEFFPRSEGTPERPHGTFRTA</sequence>
<accession>A0ABV1X4Y2</accession>
<evidence type="ECO:0000313" key="4">
    <source>
        <dbReference type="Proteomes" id="UP001474181"/>
    </source>
</evidence>
<gene>
    <name evidence="3" type="ORF">ABT404_32190</name>
</gene>
<dbReference type="Gene3D" id="3.20.20.80">
    <property type="entry name" value="Glycosidases"/>
    <property type="match status" value="1"/>
</dbReference>
<dbReference type="InterPro" id="IPR021828">
    <property type="entry name" value="GlgE_dom_N/S"/>
</dbReference>
<feature type="compositionally biased region" description="Polar residues" evidence="1">
    <location>
        <begin position="1"/>
        <end position="15"/>
    </location>
</feature>
<name>A0ABV1X4Y2_9ACTN</name>
<proteinExistence type="predicted"/>
<dbReference type="EMBL" id="JBEPEK010000298">
    <property type="protein sequence ID" value="MER7184076.1"/>
    <property type="molecule type" value="Genomic_DNA"/>
</dbReference>
<dbReference type="Gene3D" id="2.60.40.10">
    <property type="entry name" value="Immunoglobulins"/>
    <property type="match status" value="1"/>
</dbReference>
<evidence type="ECO:0000313" key="3">
    <source>
        <dbReference type="EMBL" id="MER7184076.1"/>
    </source>
</evidence>
<reference evidence="3 4" key="1">
    <citation type="submission" date="2024-06" db="EMBL/GenBank/DDBJ databases">
        <title>The Natural Products Discovery Center: Release of the First 8490 Sequenced Strains for Exploring Actinobacteria Biosynthetic Diversity.</title>
        <authorList>
            <person name="Kalkreuter E."/>
            <person name="Kautsar S.A."/>
            <person name="Yang D."/>
            <person name="Bader C.D."/>
            <person name="Teijaro C.N."/>
            <person name="Fluegel L."/>
            <person name="Davis C.M."/>
            <person name="Simpson J.R."/>
            <person name="Lauterbach L."/>
            <person name="Steele A.D."/>
            <person name="Gui C."/>
            <person name="Meng S."/>
            <person name="Li G."/>
            <person name="Viehrig K."/>
            <person name="Ye F."/>
            <person name="Su P."/>
            <person name="Kiefer A.F."/>
            <person name="Nichols A."/>
            <person name="Cepeda A.J."/>
            <person name="Yan W."/>
            <person name="Fan B."/>
            <person name="Jiang Y."/>
            <person name="Adhikari A."/>
            <person name="Zheng C.-J."/>
            <person name="Schuster L."/>
            <person name="Cowan T.M."/>
            <person name="Smanski M.J."/>
            <person name="Chevrette M.G."/>
            <person name="De Carvalho L.P.S."/>
            <person name="Shen B."/>
        </authorList>
    </citation>
    <scope>NUCLEOTIDE SEQUENCE [LARGE SCALE GENOMIC DNA]</scope>
    <source>
        <strain evidence="3 4">NPDC000234</strain>
    </source>
</reference>
<dbReference type="Proteomes" id="UP001474181">
    <property type="component" value="Unassembled WGS sequence"/>
</dbReference>
<feature type="non-terminal residue" evidence="3">
    <location>
        <position position="247"/>
    </location>
</feature>
<dbReference type="RefSeq" id="WP_350785911.1">
    <property type="nucleotide sequence ID" value="NZ_JBEPEK010000298.1"/>
</dbReference>
<keyword evidence="4" id="KW-1185">Reference proteome</keyword>
<feature type="region of interest" description="Disordered" evidence="1">
    <location>
        <begin position="1"/>
        <end position="26"/>
    </location>
</feature>
<dbReference type="InterPro" id="IPR013783">
    <property type="entry name" value="Ig-like_fold"/>
</dbReference>
<dbReference type="Pfam" id="PF11896">
    <property type="entry name" value="GlgE_dom_N_S"/>
    <property type="match status" value="1"/>
</dbReference>
<comment type="caution">
    <text evidence="3">The sequence shown here is derived from an EMBL/GenBank/DDBJ whole genome shotgun (WGS) entry which is preliminary data.</text>
</comment>
<feature type="domain" description="Alpha-1,4-glucan:maltose-1-phosphate maltosyltransferase" evidence="2">
    <location>
        <begin position="30"/>
        <end position="218"/>
    </location>
</feature>
<evidence type="ECO:0000256" key="1">
    <source>
        <dbReference type="SAM" id="MobiDB-lite"/>
    </source>
</evidence>
<organism evidence="3 4">
    <name type="scientific">Streptomyces hyaluromycini</name>
    <dbReference type="NCBI Taxonomy" id="1377993"/>
    <lineage>
        <taxon>Bacteria</taxon>
        <taxon>Bacillati</taxon>
        <taxon>Actinomycetota</taxon>
        <taxon>Actinomycetes</taxon>
        <taxon>Kitasatosporales</taxon>
        <taxon>Streptomycetaceae</taxon>
        <taxon>Streptomyces</taxon>
    </lineage>
</organism>
<protein>
    <submittedName>
        <fullName evidence="3">Maltotransferase domain-containing protein</fullName>
    </submittedName>
</protein>
<evidence type="ECO:0000259" key="2">
    <source>
        <dbReference type="Pfam" id="PF11896"/>
    </source>
</evidence>
<dbReference type="Gene3D" id="1.20.58.80">
    <property type="entry name" value="Phosphotransferase system, lactose/cellobiose-type IIA subunit"/>
    <property type="match status" value="1"/>
</dbReference>